<dbReference type="CDD" id="cd00408">
    <property type="entry name" value="DHDPS-like"/>
    <property type="match status" value="1"/>
</dbReference>
<dbReference type="Gene3D" id="3.20.20.70">
    <property type="entry name" value="Aldolase class I"/>
    <property type="match status" value="1"/>
</dbReference>
<evidence type="ECO:0000256" key="1">
    <source>
        <dbReference type="ARBA" id="ARBA00007592"/>
    </source>
</evidence>
<dbReference type="STRING" id="1612624.ADU59_21530"/>
<comment type="similarity">
    <text evidence="1 3">Belongs to the DapA family.</text>
</comment>
<feature type="binding site" evidence="4">
    <location>
        <position position="210"/>
    </location>
    <ligand>
        <name>pyruvate</name>
        <dbReference type="ChEBI" id="CHEBI:15361"/>
    </ligand>
</feature>
<name>A0A1C7NWP4_9HYPH</name>
<dbReference type="AlphaFoldDB" id="A0A1C7NWP4"/>
<protein>
    <recommendedName>
        <fullName evidence="7">Dihydrodipicolinate synthetase</fullName>
    </recommendedName>
</protein>
<dbReference type="PIRSF" id="PIRSF001365">
    <property type="entry name" value="DHDPS"/>
    <property type="match status" value="1"/>
</dbReference>
<dbReference type="PANTHER" id="PTHR12128">
    <property type="entry name" value="DIHYDRODIPICOLINATE SYNTHASE"/>
    <property type="match status" value="1"/>
</dbReference>
<sequence length="310" mass="33563">MSKTLSVVVISSIPFNEDGSIDEQGYRTQLRRLSDAGCAVYVAGSASSEAYTLTPEELDRVLAISYEELEGKVSYRAMGCEPRKSGEMVQFMRQVEKSGIANAQIFSLDMGHGSKPSEVELELYYSTVIEATSLNIYLSCHPRSAGYSLPLGLIEKLANRFPQIAGIAYGGLDMSYHAQLIHRLGDRLEIHNAGPAIAPNTLAMGGNGFMGGEGNFMPSLVQSVITGWQAKDYDLFGTSYSQLMRLAEIFNKSGGGNNRSMKPLMNAFGFPGGHVRAPRVEVSAEDVERRVQEIVALGIPGLPAPLSARD</sequence>
<gene>
    <name evidence="5" type="ORF">ADU59_21530</name>
</gene>
<dbReference type="EMBL" id="LGLV01000014">
    <property type="protein sequence ID" value="OBZ93438.1"/>
    <property type="molecule type" value="Genomic_DNA"/>
</dbReference>
<proteinExistence type="inferred from homology"/>
<evidence type="ECO:0000313" key="5">
    <source>
        <dbReference type="EMBL" id="OBZ93438.1"/>
    </source>
</evidence>
<dbReference type="SUPFAM" id="SSF51569">
    <property type="entry name" value="Aldolase"/>
    <property type="match status" value="1"/>
</dbReference>
<dbReference type="InterPro" id="IPR002220">
    <property type="entry name" value="DapA-like"/>
</dbReference>
<reference evidence="5 6" key="1">
    <citation type="journal article" date="2016" name="Syst. Appl. Microbiol.">
        <title>Pararhizobium polonicum sp. nov. isolated from tumors on stone fruit rootstocks.</title>
        <authorList>
            <person name="Pulawska J."/>
            <person name="Kuzmanovic N."/>
            <person name="Willems A."/>
            <person name="Pothier J.F."/>
        </authorList>
    </citation>
    <scope>NUCLEOTIDE SEQUENCE [LARGE SCALE GENOMIC DNA]</scope>
    <source>
        <strain evidence="5 6">F5.1</strain>
    </source>
</reference>
<comment type="caution">
    <text evidence="5">The sequence shown here is derived from an EMBL/GenBank/DDBJ whole genome shotgun (WGS) entry which is preliminary data.</text>
</comment>
<dbReference type="InterPro" id="IPR013785">
    <property type="entry name" value="Aldolase_TIM"/>
</dbReference>
<dbReference type="SMART" id="SM01130">
    <property type="entry name" value="DHDPS"/>
    <property type="match status" value="1"/>
</dbReference>
<evidence type="ECO:0000256" key="4">
    <source>
        <dbReference type="PIRSR" id="PIRSR001365-2"/>
    </source>
</evidence>
<evidence type="ECO:0000313" key="6">
    <source>
        <dbReference type="Proteomes" id="UP000093111"/>
    </source>
</evidence>
<evidence type="ECO:0000256" key="3">
    <source>
        <dbReference type="PIRNR" id="PIRNR001365"/>
    </source>
</evidence>
<keyword evidence="6" id="KW-1185">Reference proteome</keyword>
<dbReference type="RefSeq" id="WP_068956377.1">
    <property type="nucleotide sequence ID" value="NZ_LGLV01000014.1"/>
</dbReference>
<evidence type="ECO:0008006" key="7">
    <source>
        <dbReference type="Google" id="ProtNLM"/>
    </source>
</evidence>
<evidence type="ECO:0000256" key="2">
    <source>
        <dbReference type="ARBA" id="ARBA00023239"/>
    </source>
</evidence>
<dbReference type="OrthoDB" id="9796205at2"/>
<dbReference type="Pfam" id="PF00701">
    <property type="entry name" value="DHDPS"/>
    <property type="match status" value="1"/>
</dbReference>
<organism evidence="5 6">
    <name type="scientific">Pararhizobium polonicum</name>
    <dbReference type="NCBI Taxonomy" id="1612624"/>
    <lineage>
        <taxon>Bacteria</taxon>
        <taxon>Pseudomonadati</taxon>
        <taxon>Pseudomonadota</taxon>
        <taxon>Alphaproteobacteria</taxon>
        <taxon>Hyphomicrobiales</taxon>
        <taxon>Rhizobiaceae</taxon>
        <taxon>Rhizobium/Agrobacterium group</taxon>
        <taxon>Pararhizobium</taxon>
    </lineage>
</organism>
<keyword evidence="2 3" id="KW-0456">Lyase</keyword>
<dbReference type="PANTHER" id="PTHR12128:SF66">
    <property type="entry name" value="4-HYDROXY-2-OXOGLUTARATE ALDOLASE, MITOCHONDRIAL"/>
    <property type="match status" value="1"/>
</dbReference>
<accession>A0A1C7NWP4</accession>
<dbReference type="GO" id="GO:0008840">
    <property type="term" value="F:4-hydroxy-tetrahydrodipicolinate synthase activity"/>
    <property type="evidence" value="ECO:0007669"/>
    <property type="project" value="TreeGrafter"/>
</dbReference>
<dbReference type="Proteomes" id="UP000093111">
    <property type="component" value="Unassembled WGS sequence"/>
</dbReference>